<dbReference type="RefSeq" id="WP_122912893.1">
    <property type="nucleotide sequence ID" value="NZ_RHHT01000015.1"/>
</dbReference>
<organism evidence="2 3">
    <name type="scientific">Brevibacillus panacihumi</name>
    <dbReference type="NCBI Taxonomy" id="497735"/>
    <lineage>
        <taxon>Bacteria</taxon>
        <taxon>Bacillati</taxon>
        <taxon>Bacillota</taxon>
        <taxon>Bacilli</taxon>
        <taxon>Bacillales</taxon>
        <taxon>Paenibacillaceae</taxon>
        <taxon>Brevibacillus</taxon>
    </lineage>
</organism>
<dbReference type="CDD" id="cd06587">
    <property type="entry name" value="VOC"/>
    <property type="match status" value="1"/>
</dbReference>
<evidence type="ECO:0000313" key="3">
    <source>
        <dbReference type="Proteomes" id="UP000281915"/>
    </source>
</evidence>
<feature type="domain" description="VOC" evidence="1">
    <location>
        <begin position="7"/>
        <end position="128"/>
    </location>
</feature>
<dbReference type="Gene3D" id="3.10.180.10">
    <property type="entry name" value="2,3-Dihydroxybiphenyl 1,2-Dioxygenase, domain 1"/>
    <property type="match status" value="1"/>
</dbReference>
<evidence type="ECO:0000259" key="1">
    <source>
        <dbReference type="PROSITE" id="PS51819"/>
    </source>
</evidence>
<dbReference type="InterPro" id="IPR037523">
    <property type="entry name" value="VOC_core"/>
</dbReference>
<name>A0A3M8CYC1_9BACL</name>
<evidence type="ECO:0000313" key="2">
    <source>
        <dbReference type="EMBL" id="RNB80800.1"/>
    </source>
</evidence>
<dbReference type="Proteomes" id="UP000281915">
    <property type="component" value="Unassembled WGS sequence"/>
</dbReference>
<proteinExistence type="predicted"/>
<accession>A0A3M8CYC1</accession>
<dbReference type="PROSITE" id="PS51819">
    <property type="entry name" value="VOC"/>
    <property type="match status" value="1"/>
</dbReference>
<comment type="caution">
    <text evidence="2">The sequence shown here is derived from an EMBL/GenBank/DDBJ whole genome shotgun (WGS) entry which is preliminary data.</text>
</comment>
<dbReference type="EMBL" id="RHHT01000015">
    <property type="protein sequence ID" value="RNB80800.1"/>
    <property type="molecule type" value="Genomic_DNA"/>
</dbReference>
<sequence length="129" mass="14493">MYPKKSYVEHVAFSVKDIHWHIRFFQEALGLPLVNVDGTREEPKQAWLLGGLQLIADSDFSGGQGRLGHIAIMTEDLEQALEEVYAWGCTSLPKGKNWVLLPDGLVLEFIQAKPGAIDKLLDVEVSYRK</sequence>
<dbReference type="InterPro" id="IPR029068">
    <property type="entry name" value="Glyas_Bleomycin-R_OHBP_Dase"/>
</dbReference>
<reference evidence="2 3" key="1">
    <citation type="submission" date="2018-10" db="EMBL/GenBank/DDBJ databases">
        <title>Phylogenomics of Brevibacillus.</title>
        <authorList>
            <person name="Dunlap C."/>
        </authorList>
    </citation>
    <scope>NUCLEOTIDE SEQUENCE [LARGE SCALE GENOMIC DNA]</scope>
    <source>
        <strain evidence="2 3">JCM 15085</strain>
    </source>
</reference>
<dbReference type="AlphaFoldDB" id="A0A3M8CYC1"/>
<protein>
    <submittedName>
        <fullName evidence="2">VOC family protein</fullName>
    </submittedName>
</protein>
<gene>
    <name evidence="2" type="ORF">EDM58_08130</name>
</gene>
<dbReference type="SUPFAM" id="SSF54593">
    <property type="entry name" value="Glyoxalase/Bleomycin resistance protein/Dihydroxybiphenyl dioxygenase"/>
    <property type="match status" value="1"/>
</dbReference>